<feature type="domain" description="Integrase catalytic" evidence="2">
    <location>
        <begin position="1116"/>
        <end position="1302"/>
    </location>
</feature>
<dbReference type="PROSITE" id="PS50994">
    <property type="entry name" value="INTEGRASE"/>
    <property type="match status" value="1"/>
</dbReference>
<dbReference type="InterPro" id="IPR036397">
    <property type="entry name" value="RNaseH_sf"/>
</dbReference>
<evidence type="ECO:0000313" key="3">
    <source>
        <dbReference type="EMBL" id="KAK7889189.1"/>
    </source>
</evidence>
<keyword evidence="4" id="KW-1185">Reference proteome</keyword>
<dbReference type="Gene3D" id="3.30.420.10">
    <property type="entry name" value="Ribonuclease H-like superfamily/Ribonuclease H"/>
    <property type="match status" value="1"/>
</dbReference>
<organism evidence="3 4">
    <name type="scientific">Mugilogobius chulae</name>
    <name type="common">yellowstripe goby</name>
    <dbReference type="NCBI Taxonomy" id="88201"/>
    <lineage>
        <taxon>Eukaryota</taxon>
        <taxon>Metazoa</taxon>
        <taxon>Chordata</taxon>
        <taxon>Craniata</taxon>
        <taxon>Vertebrata</taxon>
        <taxon>Euteleostomi</taxon>
        <taxon>Actinopterygii</taxon>
        <taxon>Neopterygii</taxon>
        <taxon>Teleostei</taxon>
        <taxon>Neoteleostei</taxon>
        <taxon>Acanthomorphata</taxon>
        <taxon>Gobiaria</taxon>
        <taxon>Gobiiformes</taxon>
        <taxon>Gobioidei</taxon>
        <taxon>Gobiidae</taxon>
        <taxon>Gobionellinae</taxon>
        <taxon>Mugilogobius</taxon>
    </lineage>
</organism>
<name>A0AAW0N624_9GOBI</name>
<dbReference type="GO" id="GO:0003676">
    <property type="term" value="F:nucleic acid binding"/>
    <property type="evidence" value="ECO:0007669"/>
    <property type="project" value="InterPro"/>
</dbReference>
<dbReference type="Pfam" id="PF05380">
    <property type="entry name" value="Peptidase_A17"/>
    <property type="match status" value="1"/>
</dbReference>
<dbReference type="CDD" id="cd01644">
    <property type="entry name" value="RT_pepA17"/>
    <property type="match status" value="1"/>
</dbReference>
<protein>
    <recommendedName>
        <fullName evidence="2">Integrase catalytic domain-containing protein</fullName>
    </recommendedName>
</protein>
<dbReference type="InterPro" id="IPR008042">
    <property type="entry name" value="Retrotrans_Pao"/>
</dbReference>
<dbReference type="EMBL" id="JBBPFD010000018">
    <property type="protein sequence ID" value="KAK7889189.1"/>
    <property type="molecule type" value="Genomic_DNA"/>
</dbReference>
<dbReference type="PANTHER" id="PTHR47331:SF5">
    <property type="entry name" value="RIBONUCLEASE H"/>
    <property type="match status" value="1"/>
</dbReference>
<dbReference type="SUPFAM" id="SSF53098">
    <property type="entry name" value="Ribonuclease H-like"/>
    <property type="match status" value="1"/>
</dbReference>
<evidence type="ECO:0000313" key="4">
    <source>
        <dbReference type="Proteomes" id="UP001460270"/>
    </source>
</evidence>
<proteinExistence type="predicted"/>
<feature type="compositionally biased region" description="Acidic residues" evidence="1">
    <location>
        <begin position="22"/>
        <end position="31"/>
    </location>
</feature>
<evidence type="ECO:0000256" key="1">
    <source>
        <dbReference type="SAM" id="MobiDB-lite"/>
    </source>
</evidence>
<evidence type="ECO:0000259" key="2">
    <source>
        <dbReference type="PROSITE" id="PS50994"/>
    </source>
</evidence>
<dbReference type="InterPro" id="IPR043502">
    <property type="entry name" value="DNA/RNA_pol_sf"/>
</dbReference>
<reference evidence="4" key="1">
    <citation type="submission" date="2024-04" db="EMBL/GenBank/DDBJ databases">
        <title>Salinicola lusitanus LLJ914,a marine bacterium isolated from the Okinawa Trough.</title>
        <authorList>
            <person name="Li J."/>
        </authorList>
    </citation>
    <scope>NUCLEOTIDE SEQUENCE [LARGE SCALE GENOMIC DNA]</scope>
</reference>
<dbReference type="InterPro" id="IPR012337">
    <property type="entry name" value="RNaseH-like_sf"/>
</dbReference>
<gene>
    <name evidence="3" type="ORF">WMY93_024749</name>
</gene>
<dbReference type="GO" id="GO:0015074">
    <property type="term" value="P:DNA integration"/>
    <property type="evidence" value="ECO:0007669"/>
    <property type="project" value="InterPro"/>
</dbReference>
<dbReference type="InterPro" id="IPR001584">
    <property type="entry name" value="Integrase_cat-core"/>
</dbReference>
<sequence>MSKVEGPTEDCDETVKAHEQPEEAECTEDDIPTTSQEARKGQRVRRLTEKGQELHDEQVKKAAYRFSVCYEKWKAVTKDAKRAMDGHCSKDVLCEHVANVTSAANSAFSAYDSLRRIDSPDNDTRRRVDTCEAVTKNIVQAAERFQTGVKSEGQEDKEIQKDTESVFKSAASARMSERSHHITYARDFIPANHDHIPTPRTAKAWPHLEHIADEIAPLQSCDVGLLIGYNCPQALVPRQVVSGKENQPFAQRTDLGWSIVGFGNPCLEYGDAFGVSHQVIVKQVVPGIQSSSNLTSEVHYVYRTQIKEMVSPADVIKMLESDFVERASEDVKISQEDLRFLKRLKEGIRLKEDGHFEMPLPFKCDRPNLPDNKTCAIHRLKCLERKLRRNKQYYLDYKKFMEEIIAHGDAEKVPEQDIDKTPAWYIPHHGVYHPQKPGRIRVVFDGSAKFQGTCINDHLLTGPELTNTLLGVLCRFRRGPVAIMCDIERMFHQFHVSAQDQDYLRFLWWENGNLDTPFAIYRMKVHLFGAASSPGCANYGLKHLATEGEGCFSEETIKFIKTNFYVDDGLASVETETQAIQLVKEARELCSSGNLRLHKFISNSTKVLASLPKEECAVAAKDLDMALSEVHMERALGVQWCVESDQFQFRVTVKKNPLTRRGVLSTVASVFDPLGFVSPFILLGKQILQQMCQDKLNWDDTLPDSLRPQWEAWLLDLRNLAEVKIQRCYTPPNFKVQHYELHHFSDASASGYGTCTYLRAVSTSGEVHCSLVMGRSRVPPSKVTTIPRLELSAAVVAVRTGDMLKKELEVELSQETYWTDSKVVLGYIGNEARRFHVFVANRVERIKHSTDFTQWRYVASEENPADHASRGLTAEQLVASNWFKGPELLWQKVVSSGEVKVGELQSTDPEVKKVQVLKTQVKEQRSLLDRLCKFSDWSRMIKAIARLKRFAREVKEHKTRSCEVSNLEERREAELTILKMLQETAFSEQIKSLLHHKVIQSKDKVNKLHKLNPFLDDQGILRVGGRLKHAALHSNVKYPVILPKESHVSTLLVKHYHERTYHQGRGITMNALRTNGYWILGCSKVVSSHIYKCLKCRKFRRCTEQQKMADLPEDRMETTPPFTYCGMDCFGPFYVKDGRKELKRYGLLITCMCSRAIHIEMLDDLTTDAFINALRSFIAIRGPVRQIRCDQGTNFVGARNEFVDALQEMDQAKLENLECEFLMNTPASSHMGGVWERQIRTIRSVLTSILDQSAKQLDSSSLRTFLYEVMAVINSRPLTTDQLCDPSSPEPLTPNHILTMKSTIISPPPGKLLRKIFISERGGVVFNSLLILFGQDGKRSI</sequence>
<dbReference type="Proteomes" id="UP001460270">
    <property type="component" value="Unassembled WGS sequence"/>
</dbReference>
<dbReference type="PANTHER" id="PTHR47331">
    <property type="entry name" value="PHD-TYPE DOMAIN-CONTAINING PROTEIN"/>
    <property type="match status" value="1"/>
</dbReference>
<dbReference type="SUPFAM" id="SSF56672">
    <property type="entry name" value="DNA/RNA polymerases"/>
    <property type="match status" value="1"/>
</dbReference>
<feature type="region of interest" description="Disordered" evidence="1">
    <location>
        <begin position="1"/>
        <end position="42"/>
    </location>
</feature>
<accession>A0AAW0N624</accession>
<comment type="caution">
    <text evidence="3">The sequence shown here is derived from an EMBL/GenBank/DDBJ whole genome shotgun (WGS) entry which is preliminary data.</text>
</comment>